<dbReference type="GeneID" id="104986289"/>
<reference evidence="3" key="1">
    <citation type="submission" date="2025-08" db="UniProtKB">
        <authorList>
            <consortium name="RefSeq"/>
        </authorList>
    </citation>
    <scope>IDENTIFICATION</scope>
    <source>
        <tissue evidence="3">Blood</tissue>
    </source>
</reference>
<feature type="compositionally biased region" description="Gly residues" evidence="1">
    <location>
        <begin position="150"/>
        <end position="165"/>
    </location>
</feature>
<evidence type="ECO:0000313" key="3">
    <source>
        <dbReference type="RefSeq" id="XP_010835143.1"/>
    </source>
</evidence>
<proteinExistence type="predicted"/>
<protein>
    <submittedName>
        <fullName evidence="3">Collagen alpha-1(III) chain-like</fullName>
    </submittedName>
</protein>
<feature type="region of interest" description="Disordered" evidence="1">
    <location>
        <begin position="1"/>
        <end position="35"/>
    </location>
</feature>
<feature type="non-terminal residue" evidence="3">
    <location>
        <position position="1"/>
    </location>
</feature>
<accession>A0A6P3GUV6</accession>
<dbReference type="RefSeq" id="XP_010835143.1">
    <property type="nucleotide sequence ID" value="XM_010836841.1"/>
</dbReference>
<sequence>WQGRGQCRDLQGLPETPTRPAQPTEARLPGKEGSWRKVLGQAGGQVWGQRQPRRLWWPLQLGGPRLGGLTLCGGRGPPEPGGRRVTGPGRLGIKSSCGWWNGGPGAPRVHSSPALRGPRVAYLVPRSGPERLGKRLEAAKCSRHTAPRGGAPGAGLQGARSGGRSSGRPKWHRCRPGGAQGWPRRPHPRLQVPIQPLRVAASSEREAERRR</sequence>
<organism evidence="2 3">
    <name type="scientific">Bison bison bison</name>
    <name type="common">North American plains bison</name>
    <dbReference type="NCBI Taxonomy" id="43346"/>
    <lineage>
        <taxon>Eukaryota</taxon>
        <taxon>Metazoa</taxon>
        <taxon>Chordata</taxon>
        <taxon>Craniata</taxon>
        <taxon>Vertebrata</taxon>
        <taxon>Euteleostomi</taxon>
        <taxon>Mammalia</taxon>
        <taxon>Eutheria</taxon>
        <taxon>Laurasiatheria</taxon>
        <taxon>Artiodactyla</taxon>
        <taxon>Ruminantia</taxon>
        <taxon>Pecora</taxon>
        <taxon>Bovidae</taxon>
        <taxon>Bovinae</taxon>
        <taxon>Bison</taxon>
    </lineage>
</organism>
<dbReference type="KEGG" id="bbis:104986289"/>
<evidence type="ECO:0000313" key="2">
    <source>
        <dbReference type="Proteomes" id="UP000515208"/>
    </source>
</evidence>
<keyword evidence="2" id="KW-1185">Reference proteome</keyword>
<gene>
    <name evidence="3" type="primary">LOC104986289</name>
</gene>
<feature type="region of interest" description="Disordered" evidence="1">
    <location>
        <begin position="141"/>
        <end position="211"/>
    </location>
</feature>
<evidence type="ECO:0000256" key="1">
    <source>
        <dbReference type="SAM" id="MobiDB-lite"/>
    </source>
</evidence>
<dbReference type="AlphaFoldDB" id="A0A6P3GUV6"/>
<name>A0A6P3GUV6_BISBB</name>
<dbReference type="Proteomes" id="UP000515208">
    <property type="component" value="Unplaced"/>
</dbReference>